<evidence type="ECO:0000256" key="7">
    <source>
        <dbReference type="SAM" id="Phobius"/>
    </source>
</evidence>
<gene>
    <name evidence="8" type="ORF">GGR36_003434</name>
</gene>
<dbReference type="PANTHER" id="PTHR30482">
    <property type="entry name" value="HIGH-AFFINITY BRANCHED-CHAIN AMINO ACID TRANSPORT SYSTEM PERMEASE"/>
    <property type="match status" value="1"/>
</dbReference>
<feature type="region of interest" description="Disordered" evidence="6">
    <location>
        <begin position="370"/>
        <end position="403"/>
    </location>
</feature>
<feature type="transmembrane region" description="Helical" evidence="7">
    <location>
        <begin position="299"/>
        <end position="323"/>
    </location>
</feature>
<reference evidence="8 9" key="1">
    <citation type="submission" date="2020-08" db="EMBL/GenBank/DDBJ databases">
        <title>Genomic Encyclopedia of Type Strains, Phase IV (KMG-IV): sequencing the most valuable type-strain genomes for metagenomic binning, comparative biology and taxonomic classification.</title>
        <authorList>
            <person name="Goeker M."/>
        </authorList>
    </citation>
    <scope>NUCLEOTIDE SEQUENCE [LARGE SCALE GENOMIC DNA]</scope>
    <source>
        <strain evidence="8 9">DSM 106739</strain>
    </source>
</reference>
<evidence type="ECO:0000256" key="4">
    <source>
        <dbReference type="ARBA" id="ARBA00022989"/>
    </source>
</evidence>
<keyword evidence="5 7" id="KW-0472">Membrane</keyword>
<dbReference type="GO" id="GO:0005886">
    <property type="term" value="C:plasma membrane"/>
    <property type="evidence" value="ECO:0007669"/>
    <property type="project" value="UniProtKB-SubCell"/>
</dbReference>
<comment type="subcellular location">
    <subcellularLocation>
        <location evidence="1">Cell membrane</location>
        <topology evidence="1">Multi-pass membrane protein</topology>
    </subcellularLocation>
</comment>
<dbReference type="EMBL" id="JACIET010000002">
    <property type="protein sequence ID" value="MBB4014088.1"/>
    <property type="molecule type" value="Genomic_DNA"/>
</dbReference>
<feature type="transmembrane region" description="Helical" evidence="7">
    <location>
        <begin position="133"/>
        <end position="156"/>
    </location>
</feature>
<organism evidence="8 9">
    <name type="scientific">Niveibacterium umoris</name>
    <dbReference type="NCBI Taxonomy" id="1193620"/>
    <lineage>
        <taxon>Bacteria</taxon>
        <taxon>Pseudomonadati</taxon>
        <taxon>Pseudomonadota</taxon>
        <taxon>Betaproteobacteria</taxon>
        <taxon>Rhodocyclales</taxon>
        <taxon>Rhodocyclaceae</taxon>
        <taxon>Niveibacterium</taxon>
    </lineage>
</organism>
<keyword evidence="4 7" id="KW-1133">Transmembrane helix</keyword>
<name>A0A840BRC0_9RHOO</name>
<comment type="caution">
    <text evidence="8">The sequence shown here is derived from an EMBL/GenBank/DDBJ whole genome shotgun (WGS) entry which is preliminary data.</text>
</comment>
<feature type="transmembrane region" description="Helical" evidence="7">
    <location>
        <begin position="335"/>
        <end position="352"/>
    </location>
</feature>
<dbReference type="NCBIfam" id="TIGR03408">
    <property type="entry name" value="urea_trans_UrtC"/>
    <property type="match status" value="1"/>
</dbReference>
<accession>A0A840BRC0</accession>
<keyword evidence="3 7" id="KW-0812">Transmembrane</keyword>
<evidence type="ECO:0000256" key="6">
    <source>
        <dbReference type="SAM" id="MobiDB-lite"/>
    </source>
</evidence>
<evidence type="ECO:0000256" key="5">
    <source>
        <dbReference type="ARBA" id="ARBA00023136"/>
    </source>
</evidence>
<feature type="transmembrane region" description="Helical" evidence="7">
    <location>
        <begin position="211"/>
        <end position="232"/>
    </location>
</feature>
<keyword evidence="2" id="KW-1003">Cell membrane</keyword>
<dbReference type="GO" id="GO:0015658">
    <property type="term" value="F:branched-chain amino acid transmembrane transporter activity"/>
    <property type="evidence" value="ECO:0007669"/>
    <property type="project" value="InterPro"/>
</dbReference>
<dbReference type="InterPro" id="IPR001851">
    <property type="entry name" value="ABC_transp_permease"/>
</dbReference>
<evidence type="ECO:0000313" key="9">
    <source>
        <dbReference type="Proteomes" id="UP000561045"/>
    </source>
</evidence>
<feature type="transmembrane region" description="Helical" evidence="7">
    <location>
        <begin position="258"/>
        <end position="279"/>
    </location>
</feature>
<feature type="transmembrane region" description="Helical" evidence="7">
    <location>
        <begin position="50"/>
        <end position="72"/>
    </location>
</feature>
<dbReference type="Proteomes" id="UP000561045">
    <property type="component" value="Unassembled WGS sequence"/>
</dbReference>
<dbReference type="RefSeq" id="WP_183635981.1">
    <property type="nucleotide sequence ID" value="NZ_BAABLE010000005.1"/>
</dbReference>
<evidence type="ECO:0000313" key="8">
    <source>
        <dbReference type="EMBL" id="MBB4014088.1"/>
    </source>
</evidence>
<dbReference type="PANTHER" id="PTHR30482:SF4">
    <property type="entry name" value="SLR1201 PROTEIN"/>
    <property type="match status" value="1"/>
</dbReference>
<feature type="transmembrane region" description="Helical" evidence="7">
    <location>
        <begin position="79"/>
        <end position="98"/>
    </location>
</feature>
<dbReference type="CDD" id="cd06581">
    <property type="entry name" value="TM_PBP1_LivM_like"/>
    <property type="match status" value="1"/>
</dbReference>
<dbReference type="Pfam" id="PF02653">
    <property type="entry name" value="BPD_transp_2"/>
    <property type="match status" value="1"/>
</dbReference>
<keyword evidence="9" id="KW-1185">Reference proteome</keyword>
<dbReference type="InterPro" id="IPR043428">
    <property type="entry name" value="LivM-like"/>
</dbReference>
<evidence type="ECO:0000256" key="3">
    <source>
        <dbReference type="ARBA" id="ARBA00022692"/>
    </source>
</evidence>
<evidence type="ECO:0000256" key="2">
    <source>
        <dbReference type="ARBA" id="ARBA00022475"/>
    </source>
</evidence>
<protein>
    <submittedName>
        <fullName evidence="8">Urea transport system permease protein</fullName>
    </submittedName>
</protein>
<evidence type="ECO:0000256" key="1">
    <source>
        <dbReference type="ARBA" id="ARBA00004651"/>
    </source>
</evidence>
<dbReference type="InterPro" id="IPR017778">
    <property type="entry name" value="ABC_transptr_urea_perm_UrtC"/>
</dbReference>
<sequence>MRTPLTLRFLTAMPRSGWIALALFALVAWVLVPAAHLALPEGHPLHVSDYFVTLTGKVLCYAVVAVAMDLIWGYAGILSLGHGLFFALGGYAFGMYLMRQIGRDGSYHADLPDFMVFLDWKALPWYWTGSDSFLWALVLVVVVPAAIAWVFGYFAFRSRIKGVYFSIITQALTYAAMLLFFRNETGFGGNNGFTDFKRILGYSITAPETRLVLFGLSALLLMCTLLLGRYLVTSKFGRVLAAIRDAESRVMFIGYNPLHYKLFIWTLSAVLCALAGALYVPQVGIINPGEMSPANSIEIAIWAAVGGRGTLIGPVLGAFTVSLAKSWFTVSFPEYWLFFLGLLFILVTLYLPEGLVGLWRRVRHTRDTTPAAPKAVAKAAHAPASTSTHSTPPDAAAAEGASA</sequence>
<proteinExistence type="predicted"/>
<dbReference type="AlphaFoldDB" id="A0A840BRC0"/>